<dbReference type="PRINTS" id="PR00013">
    <property type="entry name" value="FNTYPEII"/>
</dbReference>
<proteinExistence type="predicted"/>
<evidence type="ECO:0000256" key="1">
    <source>
        <dbReference type="ARBA" id="ARBA00004251"/>
    </source>
</evidence>
<evidence type="ECO:0000259" key="20">
    <source>
        <dbReference type="PROSITE" id="PS51092"/>
    </source>
</evidence>
<keyword evidence="15" id="KW-0325">Glycoprotein</keyword>
<dbReference type="Gene3D" id="2.10.10.10">
    <property type="entry name" value="Fibronectin, type II, collagen-binding"/>
    <property type="match status" value="1"/>
</dbReference>
<dbReference type="Pfam" id="PF00059">
    <property type="entry name" value="Lectin_C"/>
    <property type="match status" value="8"/>
</dbReference>
<evidence type="ECO:0000256" key="17">
    <source>
        <dbReference type="PROSITE-ProRule" id="PRU00479"/>
    </source>
</evidence>
<dbReference type="GO" id="GO:0006897">
    <property type="term" value="P:endocytosis"/>
    <property type="evidence" value="ECO:0007669"/>
    <property type="project" value="UniProtKB-KW"/>
</dbReference>
<evidence type="ECO:0000256" key="13">
    <source>
        <dbReference type="ARBA" id="ARBA00023157"/>
    </source>
</evidence>
<dbReference type="PROSITE" id="PS51092">
    <property type="entry name" value="FN2_2"/>
    <property type="match status" value="1"/>
</dbReference>
<evidence type="ECO:0000256" key="6">
    <source>
        <dbReference type="ARBA" id="ARBA00022729"/>
    </source>
</evidence>
<dbReference type="FunFam" id="2.80.10.50:FF:000032">
    <property type="entry name" value="macrophage mannose receptor 1"/>
    <property type="match status" value="1"/>
</dbReference>
<dbReference type="PROSITE" id="PS50041">
    <property type="entry name" value="C_TYPE_LECTIN_2"/>
    <property type="match status" value="8"/>
</dbReference>
<keyword evidence="10" id="KW-0106">Calcium</keyword>
<feature type="domain" description="C-type lectin" evidence="19">
    <location>
        <begin position="957"/>
        <end position="1081"/>
    </location>
</feature>
<evidence type="ECO:0000256" key="12">
    <source>
        <dbReference type="ARBA" id="ARBA00023136"/>
    </source>
</evidence>
<dbReference type="FunFam" id="3.10.100.10:FF:000025">
    <property type="entry name" value="Mannose receptor C-type 1"/>
    <property type="match status" value="1"/>
</dbReference>
<dbReference type="CDD" id="cd23407">
    <property type="entry name" value="beta-trefoil_Ricin_MRC1"/>
    <property type="match status" value="1"/>
</dbReference>
<dbReference type="FunFam" id="3.10.100.10:FF:000023">
    <property type="entry name" value="Macrophage mannose receptor 1"/>
    <property type="match status" value="1"/>
</dbReference>
<dbReference type="PANTHER" id="PTHR22803">
    <property type="entry name" value="MANNOSE, PHOSPHOLIPASE, LECTIN RECEPTOR RELATED"/>
    <property type="match status" value="1"/>
</dbReference>
<evidence type="ECO:0000256" key="11">
    <source>
        <dbReference type="ARBA" id="ARBA00022989"/>
    </source>
</evidence>
<dbReference type="GO" id="GO:0005537">
    <property type="term" value="F:D-mannose binding"/>
    <property type="evidence" value="ECO:0007669"/>
    <property type="project" value="UniProtKB-ARBA"/>
</dbReference>
<comment type="subcellular location">
    <subcellularLocation>
        <location evidence="1">Cell membrane</location>
        <topology evidence="1">Single-pass type I membrane protein</topology>
    </subcellularLocation>
    <subcellularLocation>
        <location evidence="2">Endosome membrane</location>
        <topology evidence="2">Single-pass type I membrane protein</topology>
    </subcellularLocation>
</comment>
<dbReference type="Ensembl" id="ENSCSRT00000030163.1">
    <property type="protein sequence ID" value="ENSCSRP00000028997.1"/>
    <property type="gene ID" value="ENSCSRG00000021219.1"/>
</dbReference>
<keyword evidence="3" id="KW-1003">Cell membrane</keyword>
<dbReference type="InterPro" id="IPR050111">
    <property type="entry name" value="C-type_lectin/snaclec_domain"/>
</dbReference>
<protein>
    <recommendedName>
        <fullName evidence="16">Macrophage mannose receptor 1</fullName>
    </recommendedName>
</protein>
<dbReference type="PROSITE" id="PS50231">
    <property type="entry name" value="RICIN_B_LECTIN"/>
    <property type="match status" value="1"/>
</dbReference>
<dbReference type="FunFam" id="3.10.100.10:FF:000031">
    <property type="entry name" value="macrophage mannose receptor 1"/>
    <property type="match status" value="1"/>
</dbReference>
<evidence type="ECO:0000313" key="21">
    <source>
        <dbReference type="Ensembl" id="ENSCSRP00000028997.1"/>
    </source>
</evidence>
<feature type="domain" description="C-type lectin" evidence="19">
    <location>
        <begin position="234"/>
        <end position="349"/>
    </location>
</feature>
<evidence type="ECO:0000256" key="7">
    <source>
        <dbReference type="ARBA" id="ARBA00022734"/>
    </source>
</evidence>
<evidence type="ECO:0000256" key="14">
    <source>
        <dbReference type="ARBA" id="ARBA00023170"/>
    </source>
</evidence>
<dbReference type="Gene3D" id="2.80.10.50">
    <property type="match status" value="1"/>
</dbReference>
<dbReference type="GO" id="GO:0031012">
    <property type="term" value="C:extracellular matrix"/>
    <property type="evidence" value="ECO:0007669"/>
    <property type="project" value="UniProtKB-ARBA"/>
</dbReference>
<keyword evidence="4" id="KW-0254">Endocytosis</keyword>
<dbReference type="SMART" id="SM00458">
    <property type="entry name" value="RICIN"/>
    <property type="match status" value="1"/>
</dbReference>
<feature type="domain" description="C-type lectin" evidence="19">
    <location>
        <begin position="1241"/>
        <end position="1358"/>
    </location>
</feature>
<name>A0A8C3THW0_CHESE</name>
<feature type="domain" description="C-type lectin" evidence="19">
    <location>
        <begin position="377"/>
        <end position="494"/>
    </location>
</feature>
<dbReference type="GO" id="GO:0005886">
    <property type="term" value="C:plasma membrane"/>
    <property type="evidence" value="ECO:0007669"/>
    <property type="project" value="UniProtKB-SubCell"/>
</dbReference>
<sequence length="1450" mass="164926">MNYCWDQSLTPGQLFLRFTPKTTLAANSGIFLIHNEDHKLCVKAQSSNSVIIATCNQDDESQKFRWVSGHQILSMALKLCLGVPSMKDQAAITLYPCNKTSKLQQWECRNETLLAIQGEDLFFNSAHGDERKVMVSKGSGSWNRWKIYGTIENLCSQGYEDMFTLLGNAFGAPCVFPFKFNSKWYADCTKDRRADNELGFLWCATSTDFDEDSVFGYCPLKDNIDKDFWTTNPLTGTHYQINSNSALTWHQARKSCQQQNAELLSITELHEQTYLTGLTGRANSELWIGLNRLNSNGGWQWIGGSPFRYLNWAPGNPSLESEKICGMLQSGNGKWENQQCDQKYGYICKKGNSSLDSFIIPSGDFRPIKCPSGWIPYSGHCYMIYRAPKIWKDALSSCRKEGGDLASIHNIEEYSFTVSQLGYKPTDELWIGLNDLKIQMYFEWSDGTPVTHTKWLHEEPSHANNRKEDCVSMKGEDGYWADDVCEKKLGYICKMKSLAEKSEEVEIIVPGCQKGWIRHGFYCYSVGQTSATFSEAKKICEGNKGYLVTVRDRYEQAFLTILIGFSPVKYFWIALSDVEEQGSFKWADGEAVLFTHWNSGMPGREPGCVAMRTGTTAGLWDVVNCEEKSMFLCKQLVEGVTPPPAPTTTPAPSCPDGWHSSAHDSSCFKHFQNGQKHMKTWFDARDFCRAIGGDLATVHSEEEQNVINRLERSYFYTSYWMGLSAFDPDGGFTWSDGSPVNYENWADGEPNNYDGNEKCGMFNGYTDMQWNDMFCETLGDWICQIKKGATLKPEPSTTFEYTYKVSEDGWIIYEDKAYYFSHETLPMEKAREFCKKNSGDLVVIEGESERKFLWKYSFYYDFGDCLYIGLSVSLDKKFSWMDGTQVNYVAWAPNEPNFANDDENCVVMYTNTGTWNDLNCGAPKRFICERLNSTTHSTVAPTSPAPLGGCPQNWFLFNNKCFKIFGSSENERLTWHAARTACMNLEGNLASILSEEMQAFLITLFEDASTDTWIGLNDVNSEYTFLWTDGSGVYYTNWARSFPHYRSKVNADCIVMIKVPIEEAGKWKDADCQTNKSYICQRNTDPTLYNSQTTVPVSGFTLYGNSSYSLSSSRMNWEEARKNCKAEYSELASILDPYSQSFLWLQVLKIGQPLWIGLNSNVTNGFYKWTDNWKIRYSNWASEEPKQNLACVYLDVDGTWKTGSCDENYLSVCKRSDAPTEPPQLPGKCPTSDIRRSWIPFHGHCYYIEGSETESWPQASMECVRLGATLVSIKNRVEMNFLLHHLDVFASDSRQFWIGMYKNVDGEWTWGDNSAVEFVNWKEGEPTDGYHEHCVDMDTSDGGWRTYFCSADKHFICKIPKIIALHSFTVLKTDEAVPAHHLSGMVVILVLLILVGASLAAYFFYKKRHNQLPTDVSFDTTLYCNRDAVPATSDSKYLVANIEQNEQAML</sequence>
<keyword evidence="11 18" id="KW-1133">Transmembrane helix</keyword>
<keyword evidence="22" id="KW-1185">Reference proteome</keyword>
<dbReference type="InterPro" id="IPR001304">
    <property type="entry name" value="C-type_lectin-like"/>
</dbReference>
<dbReference type="FunFam" id="3.10.100.10:FF:000014">
    <property type="entry name" value="Macrophage mannose receptor 1"/>
    <property type="match status" value="1"/>
</dbReference>
<evidence type="ECO:0000259" key="19">
    <source>
        <dbReference type="PROSITE" id="PS50041"/>
    </source>
</evidence>
<feature type="domain" description="C-type lectin" evidence="19">
    <location>
        <begin position="519"/>
        <end position="634"/>
    </location>
</feature>
<dbReference type="Pfam" id="PF00040">
    <property type="entry name" value="fn2"/>
    <property type="match status" value="1"/>
</dbReference>
<dbReference type="InterPro" id="IPR035992">
    <property type="entry name" value="Ricin_B-like_lectins"/>
</dbReference>
<evidence type="ECO:0000256" key="2">
    <source>
        <dbReference type="ARBA" id="ARBA00004530"/>
    </source>
</evidence>
<keyword evidence="12 18" id="KW-0472">Membrane</keyword>
<evidence type="ECO:0000256" key="18">
    <source>
        <dbReference type="SAM" id="Phobius"/>
    </source>
</evidence>
<feature type="domain" description="C-type lectin" evidence="19">
    <location>
        <begin position="813"/>
        <end position="929"/>
    </location>
</feature>
<feature type="domain" description="C-type lectin" evidence="19">
    <location>
        <begin position="1103"/>
        <end position="1214"/>
    </location>
</feature>
<dbReference type="Proteomes" id="UP000694403">
    <property type="component" value="Unplaced"/>
</dbReference>
<evidence type="ECO:0000313" key="22">
    <source>
        <dbReference type="Proteomes" id="UP000694403"/>
    </source>
</evidence>
<evidence type="ECO:0000256" key="9">
    <source>
        <dbReference type="ARBA" id="ARBA00022753"/>
    </source>
</evidence>
<dbReference type="GO" id="GO:0010008">
    <property type="term" value="C:endosome membrane"/>
    <property type="evidence" value="ECO:0007669"/>
    <property type="project" value="UniProtKB-SubCell"/>
</dbReference>
<organism evidence="21 22">
    <name type="scientific">Chelydra serpentina</name>
    <name type="common">Snapping turtle</name>
    <name type="synonym">Testudo serpentina</name>
    <dbReference type="NCBI Taxonomy" id="8475"/>
    <lineage>
        <taxon>Eukaryota</taxon>
        <taxon>Metazoa</taxon>
        <taxon>Chordata</taxon>
        <taxon>Craniata</taxon>
        <taxon>Vertebrata</taxon>
        <taxon>Euteleostomi</taxon>
        <taxon>Archelosauria</taxon>
        <taxon>Testudinata</taxon>
        <taxon>Testudines</taxon>
        <taxon>Cryptodira</taxon>
        <taxon>Durocryptodira</taxon>
        <taxon>Americhelydia</taxon>
        <taxon>Chelydroidea</taxon>
        <taxon>Chelydridae</taxon>
        <taxon>Chelydra</taxon>
    </lineage>
</organism>
<dbReference type="CDD" id="cd00062">
    <property type="entry name" value="FN2"/>
    <property type="match status" value="1"/>
</dbReference>
<evidence type="ECO:0000256" key="5">
    <source>
        <dbReference type="ARBA" id="ARBA00022692"/>
    </source>
</evidence>
<evidence type="ECO:0000256" key="8">
    <source>
        <dbReference type="ARBA" id="ARBA00022737"/>
    </source>
</evidence>
<dbReference type="FunFam" id="2.10.10.10:FF:000001">
    <property type="entry name" value="Fibronectin 1a isoform 1"/>
    <property type="match status" value="1"/>
</dbReference>
<dbReference type="InterPro" id="IPR036943">
    <property type="entry name" value="FN_type2_sf"/>
</dbReference>
<dbReference type="InterPro" id="IPR000562">
    <property type="entry name" value="FN_type2_dom"/>
</dbReference>
<feature type="domain" description="C-type lectin" evidence="19">
    <location>
        <begin position="663"/>
        <end position="784"/>
    </location>
</feature>
<dbReference type="FunFam" id="3.10.100.10:FF:000030">
    <property type="entry name" value="Mannose receptor C-type 1"/>
    <property type="match status" value="1"/>
</dbReference>
<dbReference type="InterPro" id="IPR016187">
    <property type="entry name" value="CTDL_fold"/>
</dbReference>
<evidence type="ECO:0000256" key="16">
    <source>
        <dbReference type="ARBA" id="ARBA00071860"/>
    </source>
</evidence>
<reference evidence="21" key="2">
    <citation type="submission" date="2025-09" db="UniProtKB">
        <authorList>
            <consortium name="Ensembl"/>
        </authorList>
    </citation>
    <scope>IDENTIFICATION</scope>
</reference>
<evidence type="ECO:0000256" key="4">
    <source>
        <dbReference type="ARBA" id="ARBA00022583"/>
    </source>
</evidence>
<dbReference type="InterPro" id="IPR018378">
    <property type="entry name" value="C-type_lectin_CS"/>
</dbReference>
<keyword evidence="9" id="KW-0967">Endosome</keyword>
<dbReference type="CDD" id="cd00037">
    <property type="entry name" value="CLECT"/>
    <property type="match status" value="8"/>
</dbReference>
<keyword evidence="13" id="KW-1015">Disulfide bond</keyword>
<comment type="caution">
    <text evidence="17">Lacks conserved residue(s) required for the propagation of feature annotation.</text>
</comment>
<dbReference type="SUPFAM" id="SSF50370">
    <property type="entry name" value="Ricin B-like lectins"/>
    <property type="match status" value="1"/>
</dbReference>
<evidence type="ECO:0000256" key="15">
    <source>
        <dbReference type="ARBA" id="ARBA00023180"/>
    </source>
</evidence>
<accession>A0A8C3THW0</accession>
<keyword evidence="6" id="KW-0732">Signal</keyword>
<dbReference type="SMART" id="SM00059">
    <property type="entry name" value="FN2"/>
    <property type="match status" value="1"/>
</dbReference>
<keyword evidence="14" id="KW-0675">Receptor</keyword>
<dbReference type="InterPro" id="IPR013806">
    <property type="entry name" value="Kringle-like"/>
</dbReference>
<feature type="transmembrane region" description="Helical" evidence="18">
    <location>
        <begin position="1382"/>
        <end position="1405"/>
    </location>
</feature>
<dbReference type="SMART" id="SM00034">
    <property type="entry name" value="CLECT"/>
    <property type="match status" value="8"/>
</dbReference>
<dbReference type="Pfam" id="PF24562">
    <property type="entry name" value="CysR_MRC2_N"/>
    <property type="match status" value="1"/>
</dbReference>
<evidence type="ECO:0000256" key="10">
    <source>
        <dbReference type="ARBA" id="ARBA00022837"/>
    </source>
</evidence>
<dbReference type="SUPFAM" id="SSF57440">
    <property type="entry name" value="Kringle-like"/>
    <property type="match status" value="1"/>
</dbReference>
<feature type="domain" description="Fibronectin type-II" evidence="20">
    <location>
        <begin position="169"/>
        <end position="220"/>
    </location>
</feature>
<keyword evidence="5 18" id="KW-0812">Transmembrane</keyword>
<dbReference type="Gene3D" id="3.10.100.10">
    <property type="entry name" value="Mannose-Binding Protein A, subunit A"/>
    <property type="match status" value="8"/>
</dbReference>
<keyword evidence="7" id="KW-0430">Lectin</keyword>
<evidence type="ECO:0000256" key="3">
    <source>
        <dbReference type="ARBA" id="ARBA00022475"/>
    </source>
</evidence>
<dbReference type="PROSITE" id="PS00615">
    <property type="entry name" value="C_TYPE_LECTIN_1"/>
    <property type="match status" value="5"/>
</dbReference>
<dbReference type="SUPFAM" id="SSF56436">
    <property type="entry name" value="C-type lectin-like"/>
    <property type="match status" value="8"/>
</dbReference>
<keyword evidence="8" id="KW-0677">Repeat</keyword>
<dbReference type="InterPro" id="IPR000772">
    <property type="entry name" value="Ricin_B_lectin"/>
</dbReference>
<dbReference type="FunFam" id="3.10.100.10:FF:000016">
    <property type="entry name" value="macrophage mannose receptor 1"/>
    <property type="match status" value="1"/>
</dbReference>
<dbReference type="FunFam" id="3.10.100.10:FF:000027">
    <property type="entry name" value="Mannose receptor, C type 1"/>
    <property type="match status" value="1"/>
</dbReference>
<dbReference type="InterPro" id="IPR016186">
    <property type="entry name" value="C-type_lectin-like/link_sf"/>
</dbReference>
<reference evidence="21" key="1">
    <citation type="submission" date="2025-08" db="UniProtKB">
        <authorList>
            <consortium name="Ensembl"/>
        </authorList>
    </citation>
    <scope>IDENTIFICATION</scope>
</reference>